<feature type="domain" description="CMP/dCMP-type deaminase" evidence="1">
    <location>
        <begin position="137"/>
        <end position="267"/>
    </location>
</feature>
<evidence type="ECO:0000313" key="2">
    <source>
        <dbReference type="EMBL" id="OHA41709.1"/>
    </source>
</evidence>
<dbReference type="SUPFAM" id="SSF53927">
    <property type="entry name" value="Cytidine deaminase-like"/>
    <property type="match status" value="1"/>
</dbReference>
<evidence type="ECO:0000259" key="1">
    <source>
        <dbReference type="PROSITE" id="PS51747"/>
    </source>
</evidence>
<protein>
    <recommendedName>
        <fullName evidence="1">CMP/dCMP-type deaminase domain-containing protein</fullName>
    </recommendedName>
</protein>
<dbReference type="EMBL" id="MHSH01000020">
    <property type="protein sequence ID" value="OHA41709.1"/>
    <property type="molecule type" value="Genomic_DNA"/>
</dbReference>
<dbReference type="Gene3D" id="3.40.140.10">
    <property type="entry name" value="Cytidine Deaminase, domain 2"/>
    <property type="match status" value="1"/>
</dbReference>
<name>A0A1G2P1W0_9BACT</name>
<dbReference type="InterPro" id="IPR002125">
    <property type="entry name" value="CMP_dCMP_dom"/>
</dbReference>
<organism evidence="2 3">
    <name type="scientific">Candidatus Taylorbacteria bacterium RIFCSPLOWO2_02_FULL_46_40</name>
    <dbReference type="NCBI Taxonomy" id="1802329"/>
    <lineage>
        <taxon>Bacteria</taxon>
        <taxon>Candidatus Tayloriibacteriota</taxon>
    </lineage>
</organism>
<dbReference type="AlphaFoldDB" id="A0A1G2P1W0"/>
<evidence type="ECO:0000313" key="3">
    <source>
        <dbReference type="Proteomes" id="UP000176429"/>
    </source>
</evidence>
<dbReference type="Proteomes" id="UP000176429">
    <property type="component" value="Unassembled WGS sequence"/>
</dbReference>
<dbReference type="GO" id="GO:0003824">
    <property type="term" value="F:catalytic activity"/>
    <property type="evidence" value="ECO:0007669"/>
    <property type="project" value="InterPro"/>
</dbReference>
<dbReference type="PROSITE" id="PS51747">
    <property type="entry name" value="CYT_DCMP_DEAMINASES_2"/>
    <property type="match status" value="1"/>
</dbReference>
<dbReference type="Pfam" id="PF00383">
    <property type="entry name" value="dCMP_cyt_deam_1"/>
    <property type="match status" value="1"/>
</dbReference>
<gene>
    <name evidence="2" type="ORF">A3H68_03550</name>
</gene>
<accession>A0A1G2P1W0</accession>
<reference evidence="2 3" key="1">
    <citation type="journal article" date="2016" name="Nat. Commun.">
        <title>Thousands of microbial genomes shed light on interconnected biogeochemical processes in an aquifer system.</title>
        <authorList>
            <person name="Anantharaman K."/>
            <person name="Brown C.T."/>
            <person name="Hug L.A."/>
            <person name="Sharon I."/>
            <person name="Castelle C.J."/>
            <person name="Probst A.J."/>
            <person name="Thomas B.C."/>
            <person name="Singh A."/>
            <person name="Wilkins M.J."/>
            <person name="Karaoz U."/>
            <person name="Brodie E.L."/>
            <person name="Williams K.H."/>
            <person name="Hubbard S.S."/>
            <person name="Banfield J.F."/>
        </authorList>
    </citation>
    <scope>NUCLEOTIDE SEQUENCE [LARGE SCALE GENOMIC DNA]</scope>
</reference>
<dbReference type="InterPro" id="IPR016193">
    <property type="entry name" value="Cytidine_deaminase-like"/>
</dbReference>
<comment type="caution">
    <text evidence="2">The sequence shown here is derived from an EMBL/GenBank/DDBJ whole genome shotgun (WGS) entry which is preliminary data.</text>
</comment>
<proteinExistence type="predicted"/>
<sequence>MKKVIIAYVPVLHDGYKRFFEKYKDASVLYILGSDIVAQFKPLTKDIRALDQKLVRKAILAWGCFGEVKILNVAGIKKLGKSKLEMVLPDEDVSRELAEKHLMGCKVVFENIFLRWDKHRAMEEKPITADQKISIKGFDKTILRDLKETAEKRSSDFWRRIGAAVVKEGRVVLSACNKHQPSEHSPYLYGDPRSNFSRGINIELSTSFHSESALIAEAARRGLKLEGADMYATIFPCPPCAKSVAHSGVKRLFYSGGYGVLDGAEILKSKGIEIIYVDLGK</sequence>